<dbReference type="EMBL" id="FTNK01000005">
    <property type="protein sequence ID" value="SIQ95700.1"/>
    <property type="molecule type" value="Genomic_DNA"/>
</dbReference>
<dbReference type="Proteomes" id="UP000186666">
    <property type="component" value="Unassembled WGS sequence"/>
</dbReference>
<evidence type="ECO:0000313" key="2">
    <source>
        <dbReference type="Proteomes" id="UP000186666"/>
    </source>
</evidence>
<protein>
    <recommendedName>
        <fullName evidence="3">Helix-turn-helix conjugative transposon-like domain-containing protein</fullName>
    </recommendedName>
</protein>
<dbReference type="RefSeq" id="WP_068587077.1">
    <property type="nucleotide sequence ID" value="NZ_FTNK01000005.1"/>
</dbReference>
<sequence>MEAKNDPATIPDSEFLDLLHSAKHNNPESMMELIELYKGDILRLSQFIHMPQEDAVSHIIVEFLEFIKSNKI</sequence>
<organism evidence="1 2">
    <name type="scientific">Paenibacillus macquariensis</name>
    <dbReference type="NCBI Taxonomy" id="948756"/>
    <lineage>
        <taxon>Bacteria</taxon>
        <taxon>Bacillati</taxon>
        <taxon>Bacillota</taxon>
        <taxon>Bacilli</taxon>
        <taxon>Bacillales</taxon>
        <taxon>Paenibacillaceae</taxon>
        <taxon>Paenibacillus</taxon>
    </lineage>
</organism>
<evidence type="ECO:0008006" key="3">
    <source>
        <dbReference type="Google" id="ProtNLM"/>
    </source>
</evidence>
<name>A0ABY1JXW1_9BACL</name>
<comment type="caution">
    <text evidence="1">The sequence shown here is derived from an EMBL/GenBank/DDBJ whole genome shotgun (WGS) entry which is preliminary data.</text>
</comment>
<accession>A0ABY1JXW1</accession>
<keyword evidence="2" id="KW-1185">Reference proteome</keyword>
<evidence type="ECO:0000313" key="1">
    <source>
        <dbReference type="EMBL" id="SIQ95700.1"/>
    </source>
</evidence>
<reference evidence="1 2" key="1">
    <citation type="submission" date="2017-01" db="EMBL/GenBank/DDBJ databases">
        <authorList>
            <person name="Varghese N."/>
            <person name="Submissions S."/>
        </authorList>
    </citation>
    <scope>NUCLEOTIDE SEQUENCE [LARGE SCALE GENOMIC DNA]</scope>
    <source>
        <strain evidence="1 2">ATCC 23464</strain>
    </source>
</reference>
<proteinExistence type="predicted"/>
<gene>
    <name evidence="1" type="ORF">SAMN05421578_105216</name>
</gene>